<accession>A0A2C5XBE5</accession>
<feature type="region of interest" description="Disordered" evidence="1">
    <location>
        <begin position="106"/>
        <end position="159"/>
    </location>
</feature>
<feature type="compositionally biased region" description="Basic and acidic residues" evidence="1">
    <location>
        <begin position="133"/>
        <end position="144"/>
    </location>
</feature>
<comment type="caution">
    <text evidence="2">The sequence shown here is derived from an EMBL/GenBank/DDBJ whole genome shotgun (WGS) entry which is preliminary data.</text>
</comment>
<keyword evidence="3" id="KW-1185">Reference proteome</keyword>
<gene>
    <name evidence="2" type="ORF">CFIMG_000632RA</name>
</gene>
<dbReference type="Proteomes" id="UP000222788">
    <property type="component" value="Unassembled WGS sequence"/>
</dbReference>
<protein>
    <submittedName>
        <fullName evidence="2">Uncharacterized protein</fullName>
    </submittedName>
</protein>
<evidence type="ECO:0000256" key="1">
    <source>
        <dbReference type="SAM" id="MobiDB-lite"/>
    </source>
</evidence>
<dbReference type="OrthoDB" id="4203030at2759"/>
<dbReference type="EMBL" id="APWK03000028">
    <property type="protein sequence ID" value="PHH54361.1"/>
    <property type="molecule type" value="Genomic_DNA"/>
</dbReference>
<organism evidence="2 3">
    <name type="scientific">Ceratocystis fimbriata CBS 114723</name>
    <dbReference type="NCBI Taxonomy" id="1035309"/>
    <lineage>
        <taxon>Eukaryota</taxon>
        <taxon>Fungi</taxon>
        <taxon>Dikarya</taxon>
        <taxon>Ascomycota</taxon>
        <taxon>Pezizomycotina</taxon>
        <taxon>Sordariomycetes</taxon>
        <taxon>Hypocreomycetidae</taxon>
        <taxon>Microascales</taxon>
        <taxon>Ceratocystidaceae</taxon>
        <taxon>Ceratocystis</taxon>
    </lineage>
</organism>
<sequence length="232" mass="26140">MASITAVRPSHHNPRASDDFDTASIRSYVSEAPSYHTIPPNEKVPEYTARDVPPYTRTEPPRYGLPPIPVHRPVPLPSLAAFSIPTWSTVHSNPTSRNYQNIARRRMTAGSSSSINTTASTNSTATNTSTRTLDQEQPRAREPDAVTASSSSRPLEDPHLVGETAAAQAKAQRLAREAQEDILVIEDRRWDWFLAQISDLESRERSWSRFRRNIENQQRGKRRRLARLGSFL</sequence>
<dbReference type="AlphaFoldDB" id="A0A2C5XBE5"/>
<proteinExistence type="predicted"/>
<feature type="region of interest" description="Disordered" evidence="1">
    <location>
        <begin position="1"/>
        <end position="66"/>
    </location>
</feature>
<evidence type="ECO:0000313" key="2">
    <source>
        <dbReference type="EMBL" id="PHH54361.1"/>
    </source>
</evidence>
<reference evidence="2 3" key="2">
    <citation type="journal article" date="2013" name="IMA Fungus">
        <title>IMA Genome-F 1: Ceratocystis fimbriata: Draft nuclear genome sequence for the plant pathogen, Ceratocystis fimbriata.</title>
        <authorList>
            <person name="Wilken P.M."/>
            <person name="Steenkamp E.T."/>
            <person name="Wingfield M.J."/>
            <person name="de Beer Z.W."/>
            <person name="Wingfield B.D."/>
        </authorList>
    </citation>
    <scope>NUCLEOTIDE SEQUENCE [LARGE SCALE GENOMIC DNA]</scope>
    <source>
        <strain evidence="2 3">CBS 114723</strain>
    </source>
</reference>
<name>A0A2C5XBE5_9PEZI</name>
<evidence type="ECO:0000313" key="3">
    <source>
        <dbReference type="Proteomes" id="UP000222788"/>
    </source>
</evidence>
<feature type="compositionally biased region" description="Low complexity" evidence="1">
    <location>
        <begin position="108"/>
        <end position="132"/>
    </location>
</feature>
<reference evidence="2 3" key="1">
    <citation type="journal article" date="2013" name="Fungal Biol.">
        <title>Analysis of microsatellite markers in the genome of the plant pathogen Ceratocystis fimbriata.</title>
        <authorList>
            <person name="Simpson M.C."/>
            <person name="Wilken P.M."/>
            <person name="Coetzee M.P."/>
            <person name="Wingfield M.J."/>
            <person name="Wingfield B.D."/>
        </authorList>
    </citation>
    <scope>NUCLEOTIDE SEQUENCE [LARGE SCALE GENOMIC DNA]</scope>
    <source>
        <strain evidence="2 3">CBS 114723</strain>
    </source>
</reference>